<accession>A5JHQ0</accession>
<dbReference type="AlphaFoldDB" id="A5JHQ0"/>
<keyword evidence="1" id="KW-0812">Transmembrane</keyword>
<keyword evidence="1" id="KW-1133">Transmembrane helix</keyword>
<protein>
    <submittedName>
        <fullName evidence="2">Alg8</fullName>
    </submittedName>
</protein>
<evidence type="ECO:0000313" key="2">
    <source>
        <dbReference type="EMBL" id="ABQ58822.1"/>
    </source>
</evidence>
<reference evidence="2" key="2">
    <citation type="journal article" date="2008" name="World J. Microbiol. Biotechnol.">
        <title>Detection of the key enzyme of alginate biosynthesis in Vibrio sp. QY102.</title>
        <authorList>
            <person name="Shi X.-C."/>
            <person name="Gong Q.-H."/>
            <person name="Cheng R.-B."/>
        </authorList>
    </citation>
    <scope>NUCLEOTIDE SEQUENCE</scope>
    <source>
        <strain evidence="2">QY102</strain>
    </source>
</reference>
<keyword evidence="1" id="KW-0472">Membrane</keyword>
<dbReference type="EMBL" id="EF508149">
    <property type="protein sequence ID" value="ABQ58822.1"/>
    <property type="molecule type" value="Genomic_DNA"/>
</dbReference>
<name>A5JHQ0_9VIBR</name>
<feature type="transmembrane region" description="Helical" evidence="1">
    <location>
        <begin position="40"/>
        <end position="59"/>
    </location>
</feature>
<organism evidence="2">
    <name type="scientific">Vibrio sp. QY102</name>
    <dbReference type="NCBI Taxonomy" id="217687"/>
    <lineage>
        <taxon>Bacteria</taxon>
        <taxon>Pseudomonadati</taxon>
        <taxon>Pseudomonadota</taxon>
        <taxon>Gammaproteobacteria</taxon>
        <taxon>Vibrionales</taxon>
        <taxon>Vibrionaceae</taxon>
        <taxon>Vibrio</taxon>
    </lineage>
</organism>
<sequence>MDKLKNGLNQASGWMLYLSLLMLLALALPRTVFDPEARDFILLIGIVGIWRYSMVLTGVDLAHTIPERAGHVVIPLRQQRDIIDQLVSVIVLGVDTASARLQAHVDVLGHQHHGEAGVARLQLHQLVDDLVVVEVFRQPGHRRCTFTHKDGKTTTGAALAALDGYPVLDVLRFGTGENLIDQADGLATFGGNAMLAGFQFVEFLQHRHRDGDVVFFEVEQGVGIVDQNIGVEGVKGWSGGLGASVVIPYSVTFL</sequence>
<reference evidence="2" key="1">
    <citation type="submission" date="2007-04" db="EMBL/GenBank/DDBJ databases">
        <title>Cloning and sequencing of a GDP-mannose dehydrogenase algD from Vibrio sp. QY102.</title>
        <authorList>
            <person name="Shi X."/>
            <person name="Yu W."/>
        </authorList>
    </citation>
    <scope>NUCLEOTIDE SEQUENCE</scope>
    <source>
        <strain evidence="2">QY102</strain>
    </source>
</reference>
<feature type="transmembrane region" description="Helical" evidence="1">
    <location>
        <begin position="14"/>
        <end position="33"/>
    </location>
</feature>
<evidence type="ECO:0000256" key="1">
    <source>
        <dbReference type="SAM" id="Phobius"/>
    </source>
</evidence>
<proteinExistence type="predicted"/>